<dbReference type="Gene3D" id="3.30.420.150">
    <property type="entry name" value="Exopolyphosphatase. Domain 2"/>
    <property type="match status" value="1"/>
</dbReference>
<feature type="active site" description="Proton acceptor" evidence="3">
    <location>
        <position position="164"/>
    </location>
</feature>
<organism evidence="8 9">
    <name type="scientific">Gymnopilus junonius</name>
    <name type="common">Spectacular rustgill mushroom</name>
    <name type="synonym">Gymnopilus spectabilis subsp. junonius</name>
    <dbReference type="NCBI Taxonomy" id="109634"/>
    <lineage>
        <taxon>Eukaryota</taxon>
        <taxon>Fungi</taxon>
        <taxon>Dikarya</taxon>
        <taxon>Basidiomycota</taxon>
        <taxon>Agaricomycotina</taxon>
        <taxon>Agaricomycetes</taxon>
        <taxon>Agaricomycetidae</taxon>
        <taxon>Agaricales</taxon>
        <taxon>Agaricineae</taxon>
        <taxon>Hymenogastraceae</taxon>
        <taxon>Gymnopilus</taxon>
    </lineage>
</organism>
<dbReference type="GO" id="GO:0006256">
    <property type="term" value="P:UDP catabolic process"/>
    <property type="evidence" value="ECO:0007669"/>
    <property type="project" value="TreeGrafter"/>
</dbReference>
<evidence type="ECO:0000256" key="4">
    <source>
        <dbReference type="PIRSR" id="PIRSR600407-2"/>
    </source>
</evidence>
<reference evidence="8" key="1">
    <citation type="submission" date="2020-11" db="EMBL/GenBank/DDBJ databases">
        <authorList>
            <consortium name="DOE Joint Genome Institute"/>
            <person name="Ahrendt S."/>
            <person name="Riley R."/>
            <person name="Andreopoulos W."/>
            <person name="LaButti K."/>
            <person name="Pangilinan J."/>
            <person name="Ruiz-duenas F.J."/>
            <person name="Barrasa J.M."/>
            <person name="Sanchez-Garcia M."/>
            <person name="Camarero S."/>
            <person name="Miyauchi S."/>
            <person name="Serrano A."/>
            <person name="Linde D."/>
            <person name="Babiker R."/>
            <person name="Drula E."/>
            <person name="Ayuso-Fernandez I."/>
            <person name="Pacheco R."/>
            <person name="Padilla G."/>
            <person name="Ferreira P."/>
            <person name="Barriuso J."/>
            <person name="Kellner H."/>
            <person name="Castanera R."/>
            <person name="Alfaro M."/>
            <person name="Ramirez L."/>
            <person name="Pisabarro A.G."/>
            <person name="Kuo A."/>
            <person name="Tritt A."/>
            <person name="Lipzen A."/>
            <person name="He G."/>
            <person name="Yan M."/>
            <person name="Ng V."/>
            <person name="Cullen D."/>
            <person name="Martin F."/>
            <person name="Rosso M.-N."/>
            <person name="Henrissat B."/>
            <person name="Hibbett D."/>
            <person name="Martinez A.T."/>
            <person name="Grigoriev I.V."/>
        </authorList>
    </citation>
    <scope>NUCLEOTIDE SEQUENCE</scope>
    <source>
        <strain evidence="8">AH 44721</strain>
    </source>
</reference>
<dbReference type="PANTHER" id="PTHR11782">
    <property type="entry name" value="ADENOSINE/GUANOSINE DIPHOSPHATASE"/>
    <property type="match status" value="1"/>
</dbReference>
<evidence type="ECO:0000313" key="9">
    <source>
        <dbReference type="Proteomes" id="UP000724874"/>
    </source>
</evidence>
<dbReference type="PROSITE" id="PS01238">
    <property type="entry name" value="GDA1_CD39_NTPASE"/>
    <property type="match status" value="1"/>
</dbReference>
<dbReference type="PANTHER" id="PTHR11782:SF121">
    <property type="entry name" value="NUCLEOSIDE-DIPHOSPHATASE MIG-23"/>
    <property type="match status" value="1"/>
</dbReference>
<dbReference type="Proteomes" id="UP000724874">
    <property type="component" value="Unassembled WGS sequence"/>
</dbReference>
<feature type="compositionally biased region" description="Polar residues" evidence="6">
    <location>
        <begin position="729"/>
        <end position="753"/>
    </location>
</feature>
<comment type="caution">
    <text evidence="8">The sequence shown here is derived from an EMBL/GenBank/DDBJ whole genome shotgun (WGS) entry which is preliminary data.</text>
</comment>
<dbReference type="GO" id="GO:0046036">
    <property type="term" value="P:CTP metabolic process"/>
    <property type="evidence" value="ECO:0007669"/>
    <property type="project" value="TreeGrafter"/>
</dbReference>
<keyword evidence="4" id="KW-0067">ATP-binding</keyword>
<evidence type="ECO:0000256" key="7">
    <source>
        <dbReference type="SAM" id="Phobius"/>
    </source>
</evidence>
<comment type="similarity">
    <text evidence="1 5">Belongs to the GDA1/CD39 NTPase family.</text>
</comment>
<dbReference type="GO" id="GO:0017111">
    <property type="term" value="F:ribonucleoside triphosphate phosphatase activity"/>
    <property type="evidence" value="ECO:0007669"/>
    <property type="project" value="TreeGrafter"/>
</dbReference>
<dbReference type="Gene3D" id="3.30.420.40">
    <property type="match status" value="1"/>
</dbReference>
<evidence type="ECO:0000256" key="2">
    <source>
        <dbReference type="ARBA" id="ARBA00022801"/>
    </source>
</evidence>
<dbReference type="AlphaFoldDB" id="A0A9P5NXS1"/>
<dbReference type="InterPro" id="IPR000407">
    <property type="entry name" value="GDA1_CD39_NTPase"/>
</dbReference>
<feature type="compositionally biased region" description="Low complexity" evidence="6">
    <location>
        <begin position="714"/>
        <end position="728"/>
    </location>
</feature>
<evidence type="ECO:0000256" key="6">
    <source>
        <dbReference type="SAM" id="MobiDB-lite"/>
    </source>
</evidence>
<sequence length="761" mass="84294">MAPPIINDSWLAGRHFGIVIDAGSSGSRLQIYSWKDPKSIRMEKDSKLAYTLPKVEKGTQDDALWVTKVEPGLSSLAAKPQDVGQYLRPLLSHARDHIPPSLHKDTPLFLLATAGMRLLPPTKQAEILLETCRFLVNHSDFKIGDPSSVGPCGSSVRIITGEEEGLFGWIAVNYLMDGFTGSSQGRTTYGFLDMGGASTQIAFEPSAESQSKTKDLIDVRLRLLGGEEIHHKVFVTTWLGYGTNQARERYVGKMITEYDATRSHDIDDYDDDEYDEKRHLIPDPCLPKDLILQESPMHSVSPATSHMKKSHKMVGTGSFEQCMKKSASLLNTNAPCPDTPCLINGVHVPPIDFSVSHFIGVSEYWYSSEHIFGLGGAYDFVQYERAASHFCSRDWTGILKEHEESRKQHRLGGDGEVVENGKIVEAGQWGPEVELPRLQMQCFKAAWIANVLHEGIKIPRLVDAGGNVSTHAKEVEEEAQKKGLGRPTFQSLDTVGDIAISWTLGKMVLEASKEVPARVKTTKPLVDPIDDIEDETFPIQPIRPPFLSLGGIEDRLSPHLPASLTRESLGFSPVLFILYVFVIFMVLGVAYPMRRRLRALCLRTLYSATKRENAYGNLMEEGRLYNGGRPPSPTTPNSQWMYPIRRIFFSLGHSKTKAPLSVVTPNNPILRHIMPNTSRSSPTRSFSQPNGFSSTATSTQYSSRPPSPAFADDSLSLSTQSLMTSRSRNTSQINLSSFSPRSGAISRTNSSYHINGKVEAE</sequence>
<evidence type="ECO:0000256" key="5">
    <source>
        <dbReference type="RuleBase" id="RU003833"/>
    </source>
</evidence>
<accession>A0A9P5NXS1</accession>
<feature type="transmembrane region" description="Helical" evidence="7">
    <location>
        <begin position="570"/>
        <end position="593"/>
    </location>
</feature>
<feature type="compositionally biased region" description="Polar residues" evidence="6">
    <location>
        <begin position="675"/>
        <end position="704"/>
    </location>
</feature>
<gene>
    <name evidence="8" type="ORF">CPB84DRAFT_1671448</name>
</gene>
<dbReference type="GO" id="GO:0004382">
    <property type="term" value="F:GDP phosphatase activity"/>
    <property type="evidence" value="ECO:0007669"/>
    <property type="project" value="TreeGrafter"/>
</dbReference>
<evidence type="ECO:0000256" key="1">
    <source>
        <dbReference type="ARBA" id="ARBA00009283"/>
    </source>
</evidence>
<feature type="binding site" evidence="4">
    <location>
        <begin position="196"/>
        <end position="200"/>
    </location>
    <ligand>
        <name>ATP</name>
        <dbReference type="ChEBI" id="CHEBI:30616"/>
    </ligand>
</feature>
<evidence type="ECO:0000313" key="8">
    <source>
        <dbReference type="EMBL" id="KAF8912135.1"/>
    </source>
</evidence>
<feature type="region of interest" description="Disordered" evidence="6">
    <location>
        <begin position="669"/>
        <end position="761"/>
    </location>
</feature>
<keyword evidence="2 5" id="KW-0378">Hydrolase</keyword>
<keyword evidence="7" id="KW-0812">Transmembrane</keyword>
<dbReference type="OrthoDB" id="6372431at2759"/>
<dbReference type="EMBL" id="JADNYJ010000003">
    <property type="protein sequence ID" value="KAF8912135.1"/>
    <property type="molecule type" value="Genomic_DNA"/>
</dbReference>
<keyword evidence="9" id="KW-1185">Reference proteome</keyword>
<name>A0A9P5NXS1_GYMJU</name>
<dbReference type="GO" id="GO:0016020">
    <property type="term" value="C:membrane"/>
    <property type="evidence" value="ECO:0007669"/>
    <property type="project" value="TreeGrafter"/>
</dbReference>
<protein>
    <submittedName>
        <fullName evidence="8">Nucleoside phosphatase family-domain-containing protein</fullName>
    </submittedName>
</protein>
<dbReference type="GO" id="GO:0045134">
    <property type="term" value="F:UDP phosphatase activity"/>
    <property type="evidence" value="ECO:0007669"/>
    <property type="project" value="TreeGrafter"/>
</dbReference>
<evidence type="ECO:0000256" key="3">
    <source>
        <dbReference type="PIRSR" id="PIRSR600407-1"/>
    </source>
</evidence>
<keyword evidence="7" id="KW-0472">Membrane</keyword>
<dbReference type="GO" id="GO:0005794">
    <property type="term" value="C:Golgi apparatus"/>
    <property type="evidence" value="ECO:0007669"/>
    <property type="project" value="TreeGrafter"/>
</dbReference>
<dbReference type="Pfam" id="PF01150">
    <property type="entry name" value="GDA1_CD39"/>
    <property type="match status" value="1"/>
</dbReference>
<proteinExistence type="inferred from homology"/>
<keyword evidence="4" id="KW-0547">Nucleotide-binding</keyword>
<keyword evidence="7" id="KW-1133">Transmembrane helix</keyword>
<dbReference type="CDD" id="cd24039">
    <property type="entry name" value="ASKHA_NBD_YND1-like"/>
    <property type="match status" value="1"/>
</dbReference>
<dbReference type="GO" id="GO:0005524">
    <property type="term" value="F:ATP binding"/>
    <property type="evidence" value="ECO:0007669"/>
    <property type="project" value="UniProtKB-KW"/>
</dbReference>